<evidence type="ECO:0000313" key="2">
    <source>
        <dbReference type="EMBL" id="KAK4679831.1"/>
    </source>
</evidence>
<feature type="region of interest" description="Disordered" evidence="1">
    <location>
        <begin position="1"/>
        <end position="107"/>
    </location>
</feature>
<name>A0ABR0IHF4_9PEZI</name>
<dbReference type="EMBL" id="JAFFHC010000002">
    <property type="protein sequence ID" value="KAK4679831.1"/>
    <property type="molecule type" value="Genomic_DNA"/>
</dbReference>
<keyword evidence="3" id="KW-1185">Reference proteome</keyword>
<organism evidence="2 3">
    <name type="scientific">Podospora pseudoanserina</name>
    <dbReference type="NCBI Taxonomy" id="2609844"/>
    <lineage>
        <taxon>Eukaryota</taxon>
        <taxon>Fungi</taxon>
        <taxon>Dikarya</taxon>
        <taxon>Ascomycota</taxon>
        <taxon>Pezizomycotina</taxon>
        <taxon>Sordariomycetes</taxon>
        <taxon>Sordariomycetidae</taxon>
        <taxon>Sordariales</taxon>
        <taxon>Podosporaceae</taxon>
        <taxon>Podospora</taxon>
    </lineage>
</organism>
<feature type="compositionally biased region" description="Pro residues" evidence="1">
    <location>
        <begin position="19"/>
        <end position="35"/>
    </location>
</feature>
<sequence>MPKPKPNRVTKPTKSTNPPSLPPPPPNPPPLPPHPRTTFSHNNLPPLRRPRHRRHPPGLQTPHLRPQVRPTRIYLGFPPPRILPPNPRFLHHGRRDKSRKRKAQHHG</sequence>
<feature type="compositionally biased region" description="Basic residues" evidence="1">
    <location>
        <begin position="89"/>
        <end position="107"/>
    </location>
</feature>
<dbReference type="RefSeq" id="XP_062803301.1">
    <property type="nucleotide sequence ID" value="XM_062944475.1"/>
</dbReference>
<gene>
    <name evidence="2" type="ORF">QC764_207562</name>
</gene>
<proteinExistence type="predicted"/>
<dbReference type="Proteomes" id="UP001323617">
    <property type="component" value="Unassembled WGS sequence"/>
</dbReference>
<accession>A0ABR0IHF4</accession>
<reference evidence="2 3" key="1">
    <citation type="journal article" date="2023" name="bioRxiv">
        <title>High-quality genome assemblies of four members of thePodospora anserinaspecies complex.</title>
        <authorList>
            <person name="Ament-Velasquez S.L."/>
            <person name="Vogan A.A."/>
            <person name="Wallerman O."/>
            <person name="Hartmann F."/>
            <person name="Gautier V."/>
            <person name="Silar P."/>
            <person name="Giraud T."/>
            <person name="Johannesson H."/>
        </authorList>
    </citation>
    <scope>NUCLEOTIDE SEQUENCE [LARGE SCALE GENOMIC DNA]</scope>
    <source>
        <strain evidence="2 3">CBS 124.78</strain>
    </source>
</reference>
<feature type="compositionally biased region" description="Pro residues" evidence="1">
    <location>
        <begin position="77"/>
        <end position="87"/>
    </location>
</feature>
<protein>
    <submittedName>
        <fullName evidence="2">Uncharacterized protein</fullName>
    </submittedName>
</protein>
<evidence type="ECO:0000256" key="1">
    <source>
        <dbReference type="SAM" id="MobiDB-lite"/>
    </source>
</evidence>
<comment type="caution">
    <text evidence="2">The sequence shown here is derived from an EMBL/GenBank/DDBJ whole genome shotgun (WGS) entry which is preliminary data.</text>
</comment>
<evidence type="ECO:0000313" key="3">
    <source>
        <dbReference type="Proteomes" id="UP001323617"/>
    </source>
</evidence>
<dbReference type="GeneID" id="87965340"/>